<evidence type="ECO:0000256" key="2">
    <source>
        <dbReference type="ARBA" id="ARBA00022801"/>
    </source>
</evidence>
<evidence type="ECO:0000259" key="3">
    <source>
        <dbReference type="Pfam" id="PF03061"/>
    </source>
</evidence>
<gene>
    <name evidence="4" type="ORF">M3D15_01420</name>
</gene>
<dbReference type="NCBIfam" id="TIGR00369">
    <property type="entry name" value="unchar_dom_1"/>
    <property type="match status" value="1"/>
</dbReference>
<reference evidence="4 5" key="1">
    <citation type="submission" date="2022-04" db="EMBL/GenBank/DDBJ databases">
        <title>Human microbiome associated bacterial genomes.</title>
        <authorList>
            <person name="Sandstrom S."/>
            <person name="Salamzade R."/>
            <person name="Kalan L.R."/>
        </authorList>
    </citation>
    <scope>NUCLEOTIDE SEQUENCE [LARGE SCALE GENOMIC DNA]</scope>
    <source>
        <strain evidence="5">p3-SID1799</strain>
    </source>
</reference>
<comment type="similarity">
    <text evidence="1">Belongs to the thioesterase PaaI family.</text>
</comment>
<keyword evidence="5" id="KW-1185">Reference proteome</keyword>
<dbReference type="InterPro" id="IPR003736">
    <property type="entry name" value="PAAI_dom"/>
</dbReference>
<comment type="caution">
    <text evidence="4">The sequence shown here is derived from an EMBL/GenBank/DDBJ whole genome shotgun (WGS) entry which is preliminary data.</text>
</comment>
<name>A0ABT2HUL7_9MICO</name>
<keyword evidence="2" id="KW-0378">Hydrolase</keyword>
<dbReference type="Proteomes" id="UP001525379">
    <property type="component" value="Unassembled WGS sequence"/>
</dbReference>
<dbReference type="PANTHER" id="PTHR43240:SF5">
    <property type="entry name" value="1,4-DIHYDROXY-2-NAPHTHOYL-COA THIOESTERASE 1"/>
    <property type="match status" value="1"/>
</dbReference>
<dbReference type="InterPro" id="IPR006683">
    <property type="entry name" value="Thioestr_dom"/>
</dbReference>
<dbReference type="InterPro" id="IPR029069">
    <property type="entry name" value="HotDog_dom_sf"/>
</dbReference>
<dbReference type="Pfam" id="PF03061">
    <property type="entry name" value="4HBT"/>
    <property type="match status" value="1"/>
</dbReference>
<dbReference type="SUPFAM" id="SSF54637">
    <property type="entry name" value="Thioesterase/thiol ester dehydrase-isomerase"/>
    <property type="match status" value="1"/>
</dbReference>
<sequence>MGIRIVKLSAEHSIAVMPVDGNRQPIGLLHGGAYCVIGETLGSMSANVHAKSLEGGDFFAVGIDLNATHTASATSGWVTAECTAIKLGRSLTVHEIVVRDEHGTRCSTVRITNLIRKRK</sequence>
<dbReference type="PANTHER" id="PTHR43240">
    <property type="entry name" value="1,4-DIHYDROXY-2-NAPHTHOYL-COA THIOESTERASE 1"/>
    <property type="match status" value="1"/>
</dbReference>
<evidence type="ECO:0000313" key="4">
    <source>
        <dbReference type="EMBL" id="MCT2042005.1"/>
    </source>
</evidence>
<organism evidence="4 5">
    <name type="scientific">Pseudoclavibacter albus</name>
    <dbReference type="NCBI Taxonomy" id="272241"/>
    <lineage>
        <taxon>Bacteria</taxon>
        <taxon>Bacillati</taxon>
        <taxon>Actinomycetota</taxon>
        <taxon>Actinomycetes</taxon>
        <taxon>Micrococcales</taxon>
        <taxon>Microbacteriaceae</taxon>
        <taxon>Pseudoclavibacter</taxon>
    </lineage>
</organism>
<proteinExistence type="inferred from homology"/>
<evidence type="ECO:0000313" key="5">
    <source>
        <dbReference type="Proteomes" id="UP001525379"/>
    </source>
</evidence>
<dbReference type="EMBL" id="JALXSQ010000003">
    <property type="protein sequence ID" value="MCT2042005.1"/>
    <property type="molecule type" value="Genomic_DNA"/>
</dbReference>
<dbReference type="Gene3D" id="3.10.129.10">
    <property type="entry name" value="Hotdog Thioesterase"/>
    <property type="match status" value="1"/>
</dbReference>
<evidence type="ECO:0000256" key="1">
    <source>
        <dbReference type="ARBA" id="ARBA00008324"/>
    </source>
</evidence>
<dbReference type="CDD" id="cd03443">
    <property type="entry name" value="PaaI_thioesterase"/>
    <property type="match status" value="1"/>
</dbReference>
<accession>A0ABT2HUL7</accession>
<feature type="domain" description="Thioesterase" evidence="3">
    <location>
        <begin position="27"/>
        <end position="106"/>
    </location>
</feature>
<protein>
    <submittedName>
        <fullName evidence="4">PaaI family thioesterase</fullName>
    </submittedName>
</protein>